<dbReference type="OrthoDB" id="4331723at2"/>
<protein>
    <submittedName>
        <fullName evidence="2">Uncharacterized protein</fullName>
    </submittedName>
</protein>
<name>A0A2N8TXF2_9ACTN</name>
<dbReference type="EMBL" id="POUC01000009">
    <property type="protein sequence ID" value="PNG23696.1"/>
    <property type="molecule type" value="Genomic_DNA"/>
</dbReference>
<proteinExistence type="predicted"/>
<sequence>MEARHSALRAEEAEDVVKELRAELVKAGITPPSPGLGPVSFVREAPCPLIKGSRCAGDAARRHAAVPR</sequence>
<evidence type="ECO:0000313" key="3">
    <source>
        <dbReference type="Proteomes" id="UP000235943"/>
    </source>
</evidence>
<dbReference type="AlphaFoldDB" id="A0A2N8TXF2"/>
<keyword evidence="3" id="KW-1185">Reference proteome</keyword>
<dbReference type="Proteomes" id="UP000235943">
    <property type="component" value="Unassembled WGS sequence"/>
</dbReference>
<evidence type="ECO:0000256" key="1">
    <source>
        <dbReference type="SAM" id="Coils"/>
    </source>
</evidence>
<feature type="coiled-coil region" evidence="1">
    <location>
        <begin position="3"/>
        <end position="30"/>
    </location>
</feature>
<reference evidence="2 3" key="1">
    <citation type="submission" date="2018-01" db="EMBL/GenBank/DDBJ databases">
        <title>Draft genome sequence of Streptomyces sp. 13K301.</title>
        <authorList>
            <person name="Sahin N."/>
            <person name="Saygin H."/>
            <person name="Ay H."/>
        </authorList>
    </citation>
    <scope>NUCLEOTIDE SEQUENCE [LARGE SCALE GENOMIC DNA]</scope>
    <source>
        <strain evidence="2 3">13K301</strain>
    </source>
</reference>
<organism evidence="2 3">
    <name type="scientific">Streptomyces cahuitamycinicus</name>
    <dbReference type="NCBI Taxonomy" id="2070367"/>
    <lineage>
        <taxon>Bacteria</taxon>
        <taxon>Bacillati</taxon>
        <taxon>Actinomycetota</taxon>
        <taxon>Actinomycetes</taxon>
        <taxon>Kitasatosporales</taxon>
        <taxon>Streptomycetaceae</taxon>
        <taxon>Streptomyces</taxon>
    </lineage>
</organism>
<comment type="caution">
    <text evidence="2">The sequence shown here is derived from an EMBL/GenBank/DDBJ whole genome shotgun (WGS) entry which is preliminary data.</text>
</comment>
<accession>A0A2N8TXF2</accession>
<evidence type="ECO:0000313" key="2">
    <source>
        <dbReference type="EMBL" id="PNG23696.1"/>
    </source>
</evidence>
<keyword evidence="1" id="KW-0175">Coiled coil</keyword>
<gene>
    <name evidence="2" type="ORF">C1J00_02545</name>
</gene>